<keyword evidence="4" id="KW-1185">Reference proteome</keyword>
<dbReference type="Gene3D" id="2.60.40.10">
    <property type="entry name" value="Immunoglobulins"/>
    <property type="match status" value="1"/>
</dbReference>
<organism evidence="3 4">
    <name type="scientific">Paenibacillus mendelii</name>
    <dbReference type="NCBI Taxonomy" id="206163"/>
    <lineage>
        <taxon>Bacteria</taxon>
        <taxon>Bacillati</taxon>
        <taxon>Bacillota</taxon>
        <taxon>Bacilli</taxon>
        <taxon>Bacillales</taxon>
        <taxon>Paenibacillaceae</taxon>
        <taxon>Paenibacillus</taxon>
    </lineage>
</organism>
<dbReference type="SUPFAM" id="SSF55383">
    <property type="entry name" value="Copper amine oxidase, domain N"/>
    <property type="match status" value="1"/>
</dbReference>
<name>A0ABV6JIC4_9BACL</name>
<feature type="domain" description="Copper amine oxidase-like N-terminal" evidence="2">
    <location>
        <begin position="47"/>
        <end position="145"/>
    </location>
</feature>
<evidence type="ECO:0000313" key="3">
    <source>
        <dbReference type="EMBL" id="MFC0395317.1"/>
    </source>
</evidence>
<dbReference type="InterPro" id="IPR035986">
    <property type="entry name" value="PKD_dom_sf"/>
</dbReference>
<reference evidence="3 4" key="1">
    <citation type="submission" date="2024-09" db="EMBL/GenBank/DDBJ databases">
        <authorList>
            <person name="Sun Q."/>
            <person name="Mori K."/>
        </authorList>
    </citation>
    <scope>NUCLEOTIDE SEQUENCE [LARGE SCALE GENOMIC DNA]</scope>
    <source>
        <strain evidence="3 4">CCM 4839</strain>
    </source>
</reference>
<feature type="signal peptide" evidence="1">
    <location>
        <begin position="1"/>
        <end position="27"/>
    </location>
</feature>
<dbReference type="InterPro" id="IPR013783">
    <property type="entry name" value="Ig-like_fold"/>
</dbReference>
<dbReference type="Pfam" id="PF07833">
    <property type="entry name" value="Cu_amine_oxidN1"/>
    <property type="match status" value="1"/>
</dbReference>
<evidence type="ECO:0000256" key="1">
    <source>
        <dbReference type="SAM" id="SignalP"/>
    </source>
</evidence>
<dbReference type="SUPFAM" id="SSF49299">
    <property type="entry name" value="PKD domain"/>
    <property type="match status" value="2"/>
</dbReference>
<sequence>MKSLKWLLVLSLLFVPMSGALSETASAEGAASNQLTVQLDSKTMIHNGTSYLSVQPLTLKNGSAFIAFRSVADRFGYKITYDAKTKESVATNSTQEIRLKAGSLIIKRGKEVLKAPVAPFAMNGSLMVPLRTWSIATDSKLTLAGKSMTLAWSTLPTANFAVSPDKIYAGETMVTYIDRATSPTGQPFVDERWDGKMDVFPEAGSYTITRQVQDASGAWSEPYSVTVQVLAPNMPPIADFKTEKEKYRIGEQILYTDLSYDDENAIARRTWSINGVEVKNWTKQEKAFFEAGDYQISLEVEDAHGLTHMVTKTVTVTDEVLYTRDEYNKLFTEVGYKFPINGASVLDIPEVKYTLQSDMAQMIRSNSPEVFINEGIAYDDQLTGPIRFLFHNFNSIGYPVKMYLIATNNNRTTANVNTSSFGMGGPDPYVENTGKLSTVRYLKSLAENPTPKWTAIKPGQSINLMPELSMAPIKPNQVLSAYGDVFADQELQFRVVVVAQGKDPIKELSSLSVMERDGKHVRGTFNSANRTMEINEPLGYDEKRIVLGDWKQDSYLVGYDGTSGQNEINVGNFGVVYRMQLNHVAPNTVITLNARGGHYTGAFLVNGELVTVTKDSILKDNSEAAVLYRTGDTEESIEMVFTPASGSNLPVAMLFQKMPPLKY</sequence>
<accession>A0ABV6JIC4</accession>
<dbReference type="Proteomes" id="UP001589818">
    <property type="component" value="Unassembled WGS sequence"/>
</dbReference>
<proteinExistence type="predicted"/>
<protein>
    <submittedName>
        <fullName evidence="3">Stalk domain-containing protein</fullName>
    </submittedName>
</protein>
<evidence type="ECO:0000313" key="4">
    <source>
        <dbReference type="Proteomes" id="UP001589818"/>
    </source>
</evidence>
<dbReference type="InterPro" id="IPR012854">
    <property type="entry name" value="Cu_amine_oxidase-like_N"/>
</dbReference>
<dbReference type="InterPro" id="IPR036582">
    <property type="entry name" value="Mao_N_sf"/>
</dbReference>
<dbReference type="RefSeq" id="WP_204816433.1">
    <property type="nucleotide sequence ID" value="NZ_JANHOF010000001.1"/>
</dbReference>
<dbReference type="Gene3D" id="3.30.457.10">
    <property type="entry name" value="Copper amine oxidase-like, N-terminal domain"/>
    <property type="match status" value="1"/>
</dbReference>
<comment type="caution">
    <text evidence="3">The sequence shown here is derived from an EMBL/GenBank/DDBJ whole genome shotgun (WGS) entry which is preliminary data.</text>
</comment>
<keyword evidence="1" id="KW-0732">Signal</keyword>
<feature type="chain" id="PRO_5045533722" evidence="1">
    <location>
        <begin position="28"/>
        <end position="663"/>
    </location>
</feature>
<dbReference type="EMBL" id="JBHLVF010000041">
    <property type="protein sequence ID" value="MFC0395317.1"/>
    <property type="molecule type" value="Genomic_DNA"/>
</dbReference>
<evidence type="ECO:0000259" key="2">
    <source>
        <dbReference type="Pfam" id="PF07833"/>
    </source>
</evidence>
<gene>
    <name evidence="3" type="ORF">ACFFJ8_28605</name>
</gene>